<evidence type="ECO:0000256" key="1">
    <source>
        <dbReference type="ARBA" id="ARBA00022679"/>
    </source>
</evidence>
<dbReference type="Proteomes" id="UP001343492">
    <property type="component" value="Unassembled WGS sequence"/>
</dbReference>
<evidence type="ECO:0000259" key="3">
    <source>
        <dbReference type="PROSITE" id="PS51186"/>
    </source>
</evidence>
<dbReference type="PANTHER" id="PTHR43877:SF1">
    <property type="entry name" value="ACETYLTRANSFERASE"/>
    <property type="match status" value="1"/>
</dbReference>
<proteinExistence type="predicted"/>
<accession>A0ABU7GC55</accession>
<feature type="domain" description="N-acetyltransferase" evidence="3">
    <location>
        <begin position="2"/>
        <end position="172"/>
    </location>
</feature>
<keyword evidence="2" id="KW-0012">Acyltransferase</keyword>
<dbReference type="PROSITE" id="PS51186">
    <property type="entry name" value="GNAT"/>
    <property type="match status" value="1"/>
</dbReference>
<dbReference type="SUPFAM" id="SSF55729">
    <property type="entry name" value="Acyl-CoA N-acyltransferases (Nat)"/>
    <property type="match status" value="1"/>
</dbReference>
<name>A0ABU7GC55_9SPHN</name>
<organism evidence="4 5">
    <name type="scientific">Altererythrobacter litoralis</name>
    <dbReference type="NCBI Taxonomy" id="3113904"/>
    <lineage>
        <taxon>Bacteria</taxon>
        <taxon>Pseudomonadati</taxon>
        <taxon>Pseudomonadota</taxon>
        <taxon>Alphaproteobacteria</taxon>
        <taxon>Sphingomonadales</taxon>
        <taxon>Erythrobacteraceae</taxon>
        <taxon>Altererythrobacter</taxon>
    </lineage>
</organism>
<reference evidence="4 5" key="1">
    <citation type="submission" date="2024-01" db="EMBL/GenBank/DDBJ databases">
        <title>The genome sequence of Erythrobacteraceae sp. strain 1XM1-14.</title>
        <authorList>
            <person name="Liu Y."/>
        </authorList>
    </citation>
    <scope>NUCLEOTIDE SEQUENCE [LARGE SCALE GENOMIC DNA]</scope>
    <source>
        <strain evidence="4 5">1XM1-14</strain>
    </source>
</reference>
<evidence type="ECO:0000313" key="5">
    <source>
        <dbReference type="Proteomes" id="UP001343492"/>
    </source>
</evidence>
<keyword evidence="1" id="KW-0808">Transferase</keyword>
<keyword evidence="5" id="KW-1185">Reference proteome</keyword>
<gene>
    <name evidence="4" type="ORF">VRS74_03070</name>
</gene>
<comment type="caution">
    <text evidence="4">The sequence shown here is derived from an EMBL/GenBank/DDBJ whole genome shotgun (WGS) entry which is preliminary data.</text>
</comment>
<dbReference type="CDD" id="cd04301">
    <property type="entry name" value="NAT_SF"/>
    <property type="match status" value="1"/>
</dbReference>
<dbReference type="Pfam" id="PF00583">
    <property type="entry name" value="Acetyltransf_1"/>
    <property type="match status" value="1"/>
</dbReference>
<dbReference type="InterPro" id="IPR000182">
    <property type="entry name" value="GNAT_dom"/>
</dbReference>
<dbReference type="RefSeq" id="WP_354143773.1">
    <property type="nucleotide sequence ID" value="NZ_JAZDQV010000002.1"/>
</dbReference>
<dbReference type="Gene3D" id="3.40.630.30">
    <property type="match status" value="1"/>
</dbReference>
<sequence>MLEVRVATQEDAAAIAALMDRAIGELQQGFLSPEQIAASRAGMGLDLQLIADGTYFCVEEAGELVGCGGWSRRATLYGGNHSAGRDPRLLDPATERARIRAMYTHPDHTRKGIGRLILETAEEAARKEGFRELEMAATMSGKPLYESCGYQVESEWFDENGAVPVPLATMWKRIA</sequence>
<protein>
    <submittedName>
        <fullName evidence="4">GNAT family N-acetyltransferase</fullName>
    </submittedName>
</protein>
<dbReference type="PANTHER" id="PTHR43877">
    <property type="entry name" value="AMINOALKYLPHOSPHONATE N-ACETYLTRANSFERASE-RELATED-RELATED"/>
    <property type="match status" value="1"/>
</dbReference>
<evidence type="ECO:0000256" key="2">
    <source>
        <dbReference type="ARBA" id="ARBA00023315"/>
    </source>
</evidence>
<dbReference type="InterPro" id="IPR050832">
    <property type="entry name" value="Bact_Acetyltransf"/>
</dbReference>
<dbReference type="EMBL" id="JAZDQV010000002">
    <property type="protein sequence ID" value="MEE1876667.1"/>
    <property type="molecule type" value="Genomic_DNA"/>
</dbReference>
<evidence type="ECO:0000313" key="4">
    <source>
        <dbReference type="EMBL" id="MEE1876667.1"/>
    </source>
</evidence>
<dbReference type="InterPro" id="IPR016181">
    <property type="entry name" value="Acyl_CoA_acyltransferase"/>
</dbReference>